<evidence type="ECO:0000313" key="1">
    <source>
        <dbReference type="EMBL" id="KAF9480569.1"/>
    </source>
</evidence>
<dbReference type="EMBL" id="MU155192">
    <property type="protein sequence ID" value="KAF9480569.1"/>
    <property type="molecule type" value="Genomic_DNA"/>
</dbReference>
<dbReference type="AlphaFoldDB" id="A0A9P5Z5S9"/>
<proteinExistence type="predicted"/>
<reference evidence="1" key="1">
    <citation type="submission" date="2020-11" db="EMBL/GenBank/DDBJ databases">
        <authorList>
            <consortium name="DOE Joint Genome Institute"/>
            <person name="Ahrendt S."/>
            <person name="Riley R."/>
            <person name="Andreopoulos W."/>
            <person name="Labutti K."/>
            <person name="Pangilinan J."/>
            <person name="Ruiz-Duenas F.J."/>
            <person name="Barrasa J.M."/>
            <person name="Sanchez-Garcia M."/>
            <person name="Camarero S."/>
            <person name="Miyauchi S."/>
            <person name="Serrano A."/>
            <person name="Linde D."/>
            <person name="Babiker R."/>
            <person name="Drula E."/>
            <person name="Ayuso-Fernandez I."/>
            <person name="Pacheco R."/>
            <person name="Padilla G."/>
            <person name="Ferreira P."/>
            <person name="Barriuso J."/>
            <person name="Kellner H."/>
            <person name="Castanera R."/>
            <person name="Alfaro M."/>
            <person name="Ramirez L."/>
            <person name="Pisabarro A.G."/>
            <person name="Kuo A."/>
            <person name="Tritt A."/>
            <person name="Lipzen A."/>
            <person name="He G."/>
            <person name="Yan M."/>
            <person name="Ng V."/>
            <person name="Cullen D."/>
            <person name="Martin F."/>
            <person name="Rosso M.-N."/>
            <person name="Henrissat B."/>
            <person name="Hibbett D."/>
            <person name="Martinez A.T."/>
            <person name="Grigoriev I.V."/>
        </authorList>
    </citation>
    <scope>NUCLEOTIDE SEQUENCE</scope>
    <source>
        <strain evidence="1">CIRM-BRFM 674</strain>
    </source>
</reference>
<dbReference type="SMART" id="SM00028">
    <property type="entry name" value="TPR"/>
    <property type="match status" value="5"/>
</dbReference>
<dbReference type="InterPro" id="IPR011990">
    <property type="entry name" value="TPR-like_helical_dom_sf"/>
</dbReference>
<evidence type="ECO:0000313" key="2">
    <source>
        <dbReference type="Proteomes" id="UP000807469"/>
    </source>
</evidence>
<dbReference type="OrthoDB" id="3131838at2759"/>
<dbReference type="Proteomes" id="UP000807469">
    <property type="component" value="Unassembled WGS sequence"/>
</dbReference>
<sequence length="1107" mass="125003">MDPISITLAVITLATALKDIIETANAIQDAFSKQPRNYVNAQRLAKSTIETLEELHEIYEEKKIVIEGKKHLKHSIENLLLEIKSVHKQCIRLIPPVSERKHDKFKIAFYSFWHRNEVEQLISDLNEHVNRCLSKFTALSTVRTETHIMEMNHTVSVSNTHTSEIHKILNDFIRGSDVAHGHGNYSSARSAKLFSFAGSSCMPMTWIPDTIPTHELSKAYLRRELGRINIPLLSDTSTAWRWLQKHPQTLTPPVPTYFLQDSPTSDTVLQRDAVILTFRTQSLLEDGPSNYFGMDISHMLTRLCTQLVKLGMFEDALDISDRLIKCWREIQKHDSSQLSSCWLVEALTRRALYFVDMGYRAQASATAEEAIGILQSLLTHGHDSRLETCCMVFLVRNILIQAHLESDSGKALQMRTDATRNLRNTWGELGKISMYTSLSPVDQVEERPLEMTPENLLHEDNSSDDNRFTAALCLLDVAKIELTHNQAATSHKSAKTALEILNNLRVKYPNSFGIQLHITSALKLLGEMKLRPYNTTAENLEYAQQNTTLNRKLALVNPQRYVIPLTKALWYQSKLLSDLGRSDEAQAIYEEMTNLGKLSAIPSHLGVNIPSETEGDYYYLVAFSHYHTGRFTEAVFAAQNAVAQYSAVELIEPTWSPEKRIRALALLCQSLTGSGDYNLAISESLKSLNLIDNLKIQETEGDCIEAYQDIVCTLMVALQASSNPRASTHAHAIDVDSCIQNLSRSGKVKHQWKSAQASLACAYLLRKRGMVEEALSHCRKLCGNWNDMFGESDDDGKLALQYVYCLDEIYEILWEKGETESALFINEKALLVAKDLFNDNINEVVSDTLEILKTITSSRIDLLCDAGRCCEAVELGHKMVAEVRRDPNQDQNALVASLSILTQIQLRNLMPHDALETAKEALSIQETIGRDRVRYSCLFDLSSAYADLGNIEAAIKCLDEAQEEILNQYSASTIDELKKFNEDAYLFILFQRSTLLFARGEYTGAGELVEDVIDMDRKNSRENVYMLKNFAETLMYSRVLFCTLGRHEKGAATTRELVELQENLSATSPGLKRLVDVHMNCIVNQGWWKPVREAADRVACIHLILFS</sequence>
<dbReference type="Pfam" id="PF13181">
    <property type="entry name" value="TPR_8"/>
    <property type="match status" value="1"/>
</dbReference>
<comment type="caution">
    <text evidence="1">The sequence shown here is derived from an EMBL/GenBank/DDBJ whole genome shotgun (WGS) entry which is preliminary data.</text>
</comment>
<dbReference type="Gene3D" id="1.25.40.10">
    <property type="entry name" value="Tetratricopeptide repeat domain"/>
    <property type="match status" value="2"/>
</dbReference>
<accession>A0A9P5Z5S9</accession>
<protein>
    <submittedName>
        <fullName evidence="1">Uncharacterized protein</fullName>
    </submittedName>
</protein>
<organism evidence="1 2">
    <name type="scientific">Pholiota conissans</name>
    <dbReference type="NCBI Taxonomy" id="109636"/>
    <lineage>
        <taxon>Eukaryota</taxon>
        <taxon>Fungi</taxon>
        <taxon>Dikarya</taxon>
        <taxon>Basidiomycota</taxon>
        <taxon>Agaricomycotina</taxon>
        <taxon>Agaricomycetes</taxon>
        <taxon>Agaricomycetidae</taxon>
        <taxon>Agaricales</taxon>
        <taxon>Agaricineae</taxon>
        <taxon>Strophariaceae</taxon>
        <taxon>Pholiota</taxon>
    </lineage>
</organism>
<gene>
    <name evidence="1" type="ORF">BDN70DRAFT_603031</name>
</gene>
<keyword evidence="2" id="KW-1185">Reference proteome</keyword>
<dbReference type="SUPFAM" id="SSF48452">
    <property type="entry name" value="TPR-like"/>
    <property type="match status" value="2"/>
</dbReference>
<name>A0A9P5Z5S9_9AGAR</name>
<dbReference type="InterPro" id="IPR019734">
    <property type="entry name" value="TPR_rpt"/>
</dbReference>